<dbReference type="EMBL" id="QSKO01000014">
    <property type="protein sequence ID" value="RHE73633.1"/>
    <property type="molecule type" value="Genomic_DNA"/>
</dbReference>
<keyword evidence="1" id="KW-0472">Membrane</keyword>
<evidence type="ECO:0000256" key="1">
    <source>
        <dbReference type="SAM" id="Phobius"/>
    </source>
</evidence>
<feature type="transmembrane region" description="Helical" evidence="1">
    <location>
        <begin position="161"/>
        <end position="180"/>
    </location>
</feature>
<comment type="caution">
    <text evidence="2">The sequence shown here is derived from an EMBL/GenBank/DDBJ whole genome shotgun (WGS) entry which is preliminary data.</text>
</comment>
<name>A0A414KCN8_9FIRM</name>
<proteinExistence type="predicted"/>
<feature type="transmembrane region" description="Helical" evidence="1">
    <location>
        <begin position="192"/>
        <end position="217"/>
    </location>
</feature>
<evidence type="ECO:0000313" key="2">
    <source>
        <dbReference type="EMBL" id="RHE73633.1"/>
    </source>
</evidence>
<feature type="transmembrane region" description="Helical" evidence="1">
    <location>
        <begin position="110"/>
        <end position="131"/>
    </location>
</feature>
<keyword evidence="1" id="KW-1133">Transmembrane helix</keyword>
<sequence>MIFGMLIIFFAQPVKNSWDEQVHFQNAYRLASGRIVKWTEAAVDIKDVSSVKCNTKAEYAELRKYMDEKGKELLYTEEKETLIPSYTVLAYVPQALFLKIGMLLHLPFSVLYAFGKVGNLILFIGVMYCAISIAKKKKLLLMFFAMMPTVIFQASSYTYDIVVLSFITLACVMWANEMYFPRKGVETWKVIAMVLLFTIGCFSKAVYIPLLLLVILLPEYQKCLIRIRYFYGVVLH</sequence>
<protein>
    <submittedName>
        <fullName evidence="2">DUF2142 domain-containing protein</fullName>
    </submittedName>
</protein>
<evidence type="ECO:0000313" key="3">
    <source>
        <dbReference type="Proteomes" id="UP000283928"/>
    </source>
</evidence>
<reference evidence="2 3" key="1">
    <citation type="submission" date="2018-08" db="EMBL/GenBank/DDBJ databases">
        <title>A genome reference for cultivated species of the human gut microbiota.</title>
        <authorList>
            <person name="Zou Y."/>
            <person name="Xue W."/>
            <person name="Luo G."/>
        </authorList>
    </citation>
    <scope>NUCLEOTIDE SEQUENCE [LARGE SCALE GENOMIC DNA]</scope>
    <source>
        <strain evidence="2 3">AM27-32LB</strain>
    </source>
</reference>
<keyword evidence="1" id="KW-0812">Transmembrane</keyword>
<dbReference type="InterPro" id="IPR018674">
    <property type="entry name" value="DUF2142_membrane"/>
</dbReference>
<organism evidence="2 3">
    <name type="scientific">Blautia obeum</name>
    <dbReference type="NCBI Taxonomy" id="40520"/>
    <lineage>
        <taxon>Bacteria</taxon>
        <taxon>Bacillati</taxon>
        <taxon>Bacillota</taxon>
        <taxon>Clostridia</taxon>
        <taxon>Lachnospirales</taxon>
        <taxon>Lachnospiraceae</taxon>
        <taxon>Blautia</taxon>
    </lineage>
</organism>
<feature type="transmembrane region" description="Helical" evidence="1">
    <location>
        <begin position="138"/>
        <end position="155"/>
    </location>
</feature>
<dbReference type="Proteomes" id="UP000283928">
    <property type="component" value="Unassembled WGS sequence"/>
</dbReference>
<accession>A0A414KCN8</accession>
<gene>
    <name evidence="2" type="ORF">DW723_10825</name>
</gene>
<dbReference type="Pfam" id="PF09913">
    <property type="entry name" value="DUF2142"/>
    <property type="match status" value="1"/>
</dbReference>
<dbReference type="AlphaFoldDB" id="A0A414KCN8"/>